<feature type="transmembrane region" description="Helical" evidence="5">
    <location>
        <begin position="119"/>
        <end position="141"/>
    </location>
</feature>
<feature type="transmembrane region" description="Helical" evidence="5">
    <location>
        <begin position="92"/>
        <end position="113"/>
    </location>
</feature>
<evidence type="ECO:0000256" key="4">
    <source>
        <dbReference type="ARBA" id="ARBA00023136"/>
    </source>
</evidence>
<evidence type="ECO:0000256" key="1">
    <source>
        <dbReference type="ARBA" id="ARBA00004141"/>
    </source>
</evidence>
<accession>A0ABW0JKA0</accession>
<evidence type="ECO:0000313" key="7">
    <source>
        <dbReference type="EMBL" id="MFC5436161.1"/>
    </source>
</evidence>
<feature type="transmembrane region" description="Helical" evidence="5">
    <location>
        <begin position="16"/>
        <end position="33"/>
    </location>
</feature>
<sequence>MLVRQVHDVRAHPASWQVWTFSLLLACMPLCFAMSSRIKTLPMAALFVIGVVALGSRDESRRSYRMAWSVAAVCLLRLAYDLGNFLGHRLDISTLDLPMQTLLFLGIAAVVSLPLKQRVIAIGFSLTTIVLGAASLFQRYVQGADRPYGLNGGDWAAVEFAMYLLVLVLLSMLQSLRAGTSRGDRWLHVVAVVIGLYGAVLTQSRGPLLAFAPVYLGLMLWYATRSRQWRRMLTLFAVTVAGMLAITTTLHREMVDRLSDVSHEIATYGPNDTTGAVRERLAMWHTAWDAFAEHPLTGIGLDQFGVYARAQVAAGKASPAIATYVHPHSEYLESLAAGGLPALLVLLLFFAVPTWFFARHLNHANEPVAAAAIAGLMVIGMYALCAFSDNVFYRAMPQSLYLFLVLGLAVSIGRQLHDVSTH</sequence>
<evidence type="ECO:0000256" key="2">
    <source>
        <dbReference type="ARBA" id="ARBA00022692"/>
    </source>
</evidence>
<feature type="transmembrane region" description="Helical" evidence="5">
    <location>
        <begin position="335"/>
        <end position="356"/>
    </location>
</feature>
<dbReference type="PROSITE" id="PS51257">
    <property type="entry name" value="PROKAR_LIPOPROTEIN"/>
    <property type="match status" value="1"/>
</dbReference>
<keyword evidence="7" id="KW-0436">Ligase</keyword>
<dbReference type="PANTHER" id="PTHR37422">
    <property type="entry name" value="TEICHURONIC ACID BIOSYNTHESIS PROTEIN TUAE"/>
    <property type="match status" value="1"/>
</dbReference>
<feature type="transmembrane region" description="Helical" evidence="5">
    <location>
        <begin position="368"/>
        <end position="387"/>
    </location>
</feature>
<evidence type="ECO:0000256" key="5">
    <source>
        <dbReference type="SAM" id="Phobius"/>
    </source>
</evidence>
<evidence type="ECO:0000256" key="3">
    <source>
        <dbReference type="ARBA" id="ARBA00022989"/>
    </source>
</evidence>
<dbReference type="PANTHER" id="PTHR37422:SF23">
    <property type="entry name" value="TEICHURONIC ACID BIOSYNTHESIS PROTEIN TUAE"/>
    <property type="match status" value="1"/>
</dbReference>
<proteinExistence type="predicted"/>
<feature type="domain" description="O-antigen ligase-related" evidence="6">
    <location>
        <begin position="191"/>
        <end position="347"/>
    </location>
</feature>
<organism evidence="7 8">
    <name type="scientific">Rhodanobacter umsongensis</name>
    <dbReference type="NCBI Taxonomy" id="633153"/>
    <lineage>
        <taxon>Bacteria</taxon>
        <taxon>Pseudomonadati</taxon>
        <taxon>Pseudomonadota</taxon>
        <taxon>Gammaproteobacteria</taxon>
        <taxon>Lysobacterales</taxon>
        <taxon>Rhodanobacteraceae</taxon>
        <taxon>Rhodanobacter</taxon>
    </lineage>
</organism>
<feature type="transmembrane region" description="Helical" evidence="5">
    <location>
        <begin position="185"/>
        <end position="201"/>
    </location>
</feature>
<keyword evidence="3 5" id="KW-1133">Transmembrane helix</keyword>
<keyword evidence="2 5" id="KW-0812">Transmembrane</keyword>
<dbReference type="RefSeq" id="WP_377303225.1">
    <property type="nucleotide sequence ID" value="NZ_JBHSMK010000003.1"/>
</dbReference>
<feature type="transmembrane region" description="Helical" evidence="5">
    <location>
        <begin position="40"/>
        <end position="57"/>
    </location>
</feature>
<dbReference type="InterPro" id="IPR051533">
    <property type="entry name" value="WaaL-like"/>
</dbReference>
<dbReference type="InterPro" id="IPR007016">
    <property type="entry name" value="O-antigen_ligase-rel_domated"/>
</dbReference>
<name>A0ABW0JKA0_9GAMM</name>
<keyword evidence="8" id="KW-1185">Reference proteome</keyword>
<evidence type="ECO:0000313" key="8">
    <source>
        <dbReference type="Proteomes" id="UP001596013"/>
    </source>
</evidence>
<dbReference type="Pfam" id="PF04932">
    <property type="entry name" value="Wzy_C"/>
    <property type="match status" value="1"/>
</dbReference>
<gene>
    <name evidence="7" type="ORF">ACFPME_06315</name>
</gene>
<dbReference type="GO" id="GO:0016874">
    <property type="term" value="F:ligase activity"/>
    <property type="evidence" value="ECO:0007669"/>
    <property type="project" value="UniProtKB-KW"/>
</dbReference>
<feature type="transmembrane region" description="Helical" evidence="5">
    <location>
        <begin position="399"/>
        <end position="417"/>
    </location>
</feature>
<dbReference type="Proteomes" id="UP001596013">
    <property type="component" value="Unassembled WGS sequence"/>
</dbReference>
<dbReference type="EMBL" id="JBHSMK010000003">
    <property type="protein sequence ID" value="MFC5436161.1"/>
    <property type="molecule type" value="Genomic_DNA"/>
</dbReference>
<feature type="transmembrane region" description="Helical" evidence="5">
    <location>
        <begin position="208"/>
        <end position="224"/>
    </location>
</feature>
<reference evidence="8" key="1">
    <citation type="journal article" date="2019" name="Int. J. Syst. Evol. Microbiol.">
        <title>The Global Catalogue of Microorganisms (GCM) 10K type strain sequencing project: providing services to taxonomists for standard genome sequencing and annotation.</title>
        <authorList>
            <consortium name="The Broad Institute Genomics Platform"/>
            <consortium name="The Broad Institute Genome Sequencing Center for Infectious Disease"/>
            <person name="Wu L."/>
            <person name="Ma J."/>
        </authorList>
    </citation>
    <scope>NUCLEOTIDE SEQUENCE [LARGE SCALE GENOMIC DNA]</scope>
    <source>
        <strain evidence="8">JCM 17130</strain>
    </source>
</reference>
<comment type="caution">
    <text evidence="7">The sequence shown here is derived from an EMBL/GenBank/DDBJ whole genome shotgun (WGS) entry which is preliminary data.</text>
</comment>
<feature type="transmembrane region" description="Helical" evidence="5">
    <location>
        <begin position="153"/>
        <end position="173"/>
    </location>
</feature>
<protein>
    <submittedName>
        <fullName evidence="7">O-antigen ligase family protein</fullName>
    </submittedName>
</protein>
<evidence type="ECO:0000259" key="6">
    <source>
        <dbReference type="Pfam" id="PF04932"/>
    </source>
</evidence>
<keyword evidence="4 5" id="KW-0472">Membrane</keyword>
<comment type="subcellular location">
    <subcellularLocation>
        <location evidence="1">Membrane</location>
        <topology evidence="1">Multi-pass membrane protein</topology>
    </subcellularLocation>
</comment>